<dbReference type="InterPro" id="IPR012334">
    <property type="entry name" value="Pectin_lyas_fold"/>
</dbReference>
<sequence length="725" mass="77131">MSRYFLFTFFLLSYLIGQPTYEFEIISLPEVDTPLRMKGDGSAIVGTNYAGMALYWTDSTGVQVLGTGELWGISENDRIFAELANDNGNWEAALIEDGETTFLGNVEGGNTCDAFYSHGLGISSDGSTGVGMGWIDCGTSAFYWTDESGIVELGQYNGGSTKAQAVSGDGQLIGGWAQTSNRSSCLWDQDGNITFLGSLQEGNDHGEVQVITNDGTQVGGYCTGSAGNNVEGYIWTAEGGIIGLGVPSNSAATNVSRVFDLSENNVAVGEYLNETPVFYKACIYTTETGEFVNLRDYLLEMGMDEIVDWDLHRALCISDDGTIIAGYGKDPQNNWTGWVIRVIAGEDPGEVLLVPSDHATIQAAINASEDRDTILVAPGTYEENINYNGKNIVIGSYALLYGNSETFIVQTVIDGNGSGSVVTLNSGEDSSAVLYGFTVQNGNAEMGGGIFIESSEPTLEHLLIKNNNAEYGGGVYARYETESVFNSVVIENNTAGQGGGMWFRDDSNAWINDCSIIGNVSDGKGGGIYCNNADPSVSGTMIAFNSAGDAGDAVYLNINCDPNFQWSTIAFNGEGSNGSGIYCVTNCNPTFDSSIIWGNGGPQIEFSSTSNPNSVSVSASDLEGGMNSIATNGNGEVNWGEGNISDDPLFCDIFNGDLSLAENSPCLYTGAMGASMGAINLPGCGPVMWIDNEVRSPDQISLRQNYPNPFNLVTTLQYYLPEDSR</sequence>
<proteinExistence type="predicted"/>
<dbReference type="EMBL" id="UINC01016716">
    <property type="protein sequence ID" value="SVA69397.1"/>
    <property type="molecule type" value="Genomic_DNA"/>
</dbReference>
<reference evidence="1" key="1">
    <citation type="submission" date="2018-05" db="EMBL/GenBank/DDBJ databases">
        <authorList>
            <person name="Lanie J.A."/>
            <person name="Ng W.-L."/>
            <person name="Kazmierczak K.M."/>
            <person name="Andrzejewski T.M."/>
            <person name="Davidsen T.M."/>
            <person name="Wayne K.J."/>
            <person name="Tettelin H."/>
            <person name="Glass J.I."/>
            <person name="Rusch D."/>
            <person name="Podicherti R."/>
            <person name="Tsui H.-C.T."/>
            <person name="Winkler M.E."/>
        </authorList>
    </citation>
    <scope>NUCLEOTIDE SEQUENCE</scope>
</reference>
<organism evidence="1">
    <name type="scientific">marine metagenome</name>
    <dbReference type="NCBI Taxonomy" id="408172"/>
    <lineage>
        <taxon>unclassified sequences</taxon>
        <taxon>metagenomes</taxon>
        <taxon>ecological metagenomes</taxon>
    </lineage>
</organism>
<dbReference type="InterPro" id="IPR011050">
    <property type="entry name" value="Pectin_lyase_fold/virulence"/>
</dbReference>
<feature type="non-terminal residue" evidence="1">
    <location>
        <position position="725"/>
    </location>
</feature>
<protein>
    <recommendedName>
        <fullName evidence="2">Right handed beta helix domain-containing protein</fullName>
    </recommendedName>
</protein>
<dbReference type="SUPFAM" id="SSF51126">
    <property type="entry name" value="Pectin lyase-like"/>
    <property type="match status" value="1"/>
</dbReference>
<dbReference type="AlphaFoldDB" id="A0A381XZ12"/>
<accession>A0A381XZ12</accession>
<evidence type="ECO:0000313" key="1">
    <source>
        <dbReference type="EMBL" id="SVA69397.1"/>
    </source>
</evidence>
<evidence type="ECO:0008006" key="2">
    <source>
        <dbReference type="Google" id="ProtNLM"/>
    </source>
</evidence>
<name>A0A381XZ12_9ZZZZ</name>
<dbReference type="Gene3D" id="2.160.20.10">
    <property type="entry name" value="Single-stranded right-handed beta-helix, Pectin lyase-like"/>
    <property type="match status" value="1"/>
</dbReference>
<gene>
    <name evidence="1" type="ORF">METZ01_LOCUS122251</name>
</gene>